<evidence type="ECO:0000313" key="1">
    <source>
        <dbReference type="EMBL" id="RDU23439.1"/>
    </source>
</evidence>
<evidence type="ECO:0000313" key="2">
    <source>
        <dbReference type="Proteomes" id="UP000255036"/>
    </source>
</evidence>
<sequence>MIKRKIIKKMILGVLLLTCLVGLGVTAQTQYFTVRLTYNGKNEDRLSKKTLKAGGDKFEYVFYATPISFNVDGCIYAKSVSYSYPHIHTDQVVLSSRELHKKQFSAYYIKPHEREYYYLEAKYIQSLSLRAITAKGRYTP</sequence>
<name>A0A371AV67_9FIRM</name>
<keyword evidence="2" id="KW-1185">Reference proteome</keyword>
<organism evidence="1 2">
    <name type="scientific">Anaerosacchariphilus polymeriproducens</name>
    <dbReference type="NCBI Taxonomy" id="1812858"/>
    <lineage>
        <taxon>Bacteria</taxon>
        <taxon>Bacillati</taxon>
        <taxon>Bacillota</taxon>
        <taxon>Clostridia</taxon>
        <taxon>Lachnospirales</taxon>
        <taxon>Lachnospiraceae</taxon>
        <taxon>Anaerosacchariphilus</taxon>
    </lineage>
</organism>
<dbReference type="RefSeq" id="WP_115481956.1">
    <property type="nucleotide sequence ID" value="NZ_QRCT01000026.1"/>
</dbReference>
<comment type="caution">
    <text evidence="1">The sequence shown here is derived from an EMBL/GenBank/DDBJ whole genome shotgun (WGS) entry which is preliminary data.</text>
</comment>
<dbReference type="Proteomes" id="UP000255036">
    <property type="component" value="Unassembled WGS sequence"/>
</dbReference>
<proteinExistence type="predicted"/>
<dbReference type="EMBL" id="QRCT01000026">
    <property type="protein sequence ID" value="RDU23439.1"/>
    <property type="molecule type" value="Genomic_DNA"/>
</dbReference>
<gene>
    <name evidence="1" type="ORF">DWV06_09535</name>
</gene>
<reference evidence="1 2" key="1">
    <citation type="submission" date="2018-07" db="EMBL/GenBank/DDBJ databases">
        <title>Anaerosacharophilus polymeroproducens gen. nov. sp. nov., an anaerobic bacterium isolated from salt field.</title>
        <authorList>
            <person name="Kim W."/>
            <person name="Yang S.-H."/>
            <person name="Oh J."/>
            <person name="Lee J.-H."/>
            <person name="Kwon K.K."/>
        </authorList>
    </citation>
    <scope>NUCLEOTIDE SEQUENCE [LARGE SCALE GENOMIC DNA]</scope>
    <source>
        <strain evidence="1 2">MCWD5</strain>
    </source>
</reference>
<protein>
    <submittedName>
        <fullName evidence="1">Uncharacterized protein</fullName>
    </submittedName>
</protein>
<accession>A0A371AV67</accession>
<dbReference type="AlphaFoldDB" id="A0A371AV67"/>